<dbReference type="InterPro" id="IPR019303">
    <property type="entry name" value="vWA_TerF_C"/>
</dbReference>
<dbReference type="PATRIC" id="fig|937777.3.peg.1400"/>
<dbReference type="AlphaFoldDB" id="L0A0F2"/>
<dbReference type="PROSITE" id="PS50234">
    <property type="entry name" value="VWFA"/>
    <property type="match status" value="1"/>
</dbReference>
<dbReference type="KEGG" id="dpd:Deipe_1397"/>
<sequence>MTTPVQLSRGEKRKLTDLGASQTLSVTFDAGLPGADVSVFGLDGDRKLRNDTYFVFYNQPRSPHGEITTDAQPSSAHASFTLDLAQLPPTVTRLMFVATHDDTPFSRAGTGTWSLRSNGQELARYAYQGADFQAEKAVMVAEVYQHAGEWRVAAVGQGFNGGLDALLVSFGGEVAADAPAPPTPAPAPTAPVDLKKQARVRLDKEIQHSAPQLVSLVKQAQVSLQKKGLDEHTARMALVLDISGSMQGLYANGTVQRVVEKALALGSRFDDDGRIDVFLFGVNAQYAGEVSVRDVTGYVNRLMRTTRLEGGTQYGKAMQLLRRHYFGDAVKRKQPFEQSLPVYVMFVTDGETQGQDVAVQQLMDGSYEPLFYKFLGVGHERFQFLQRLDDLRGRLIDNADFVAVNDIDRVGDAELYDRLVQEYPEFLRSAKAHRMLPQGLR</sequence>
<protein>
    <submittedName>
        <fullName evidence="2">Putative stress response protein, TerZ-and CABP1</fullName>
    </submittedName>
</protein>
<reference evidence="3" key="1">
    <citation type="submission" date="2012-03" db="EMBL/GenBank/DDBJ databases">
        <title>Complete sequence of chromosome of Deinococcus peraridilitoris DSM 19664.</title>
        <authorList>
            <person name="Lucas S."/>
            <person name="Copeland A."/>
            <person name="Lapidus A."/>
            <person name="Glavina del Rio T."/>
            <person name="Dalin E."/>
            <person name="Tice H."/>
            <person name="Bruce D."/>
            <person name="Goodwin L."/>
            <person name="Pitluck S."/>
            <person name="Peters L."/>
            <person name="Mikhailova N."/>
            <person name="Lu M."/>
            <person name="Kyrpides N."/>
            <person name="Mavromatis K."/>
            <person name="Ivanova N."/>
            <person name="Brettin T."/>
            <person name="Detter J.C."/>
            <person name="Han C."/>
            <person name="Larimer F."/>
            <person name="Land M."/>
            <person name="Hauser L."/>
            <person name="Markowitz V."/>
            <person name="Cheng J.-F."/>
            <person name="Hugenholtz P."/>
            <person name="Woyke T."/>
            <person name="Wu D."/>
            <person name="Pukall R."/>
            <person name="Steenblock K."/>
            <person name="Brambilla E."/>
            <person name="Klenk H.-P."/>
            <person name="Eisen J.A."/>
        </authorList>
    </citation>
    <scope>NUCLEOTIDE SEQUENCE [LARGE SCALE GENOMIC DNA]</scope>
    <source>
        <strain evidence="3">DSM 19664 / LMG 22246 / CIP 109416 / KR-200</strain>
    </source>
</reference>
<dbReference type="STRING" id="937777.Deipe_1397"/>
<dbReference type="InterPro" id="IPR051324">
    <property type="entry name" value="Stress/Tellurium_Resist"/>
</dbReference>
<dbReference type="InterPro" id="IPR036465">
    <property type="entry name" value="vWFA_dom_sf"/>
</dbReference>
<dbReference type="Gene3D" id="3.40.50.410">
    <property type="entry name" value="von Willebrand factor, type A domain"/>
    <property type="match status" value="1"/>
</dbReference>
<feature type="domain" description="VWFA" evidence="1">
    <location>
        <begin position="235"/>
        <end position="419"/>
    </location>
</feature>
<dbReference type="RefSeq" id="WP_015235247.1">
    <property type="nucleotide sequence ID" value="NC_019793.1"/>
</dbReference>
<dbReference type="Pfam" id="PF10138">
    <property type="entry name" value="vWA-TerF-like"/>
    <property type="match status" value="1"/>
</dbReference>
<keyword evidence="3" id="KW-1185">Reference proteome</keyword>
<dbReference type="Gene3D" id="2.60.60.30">
    <property type="entry name" value="sav2460 like domains"/>
    <property type="match status" value="1"/>
</dbReference>
<dbReference type="CDD" id="cd00198">
    <property type="entry name" value="vWFA"/>
    <property type="match status" value="1"/>
</dbReference>
<dbReference type="InterPro" id="IPR002035">
    <property type="entry name" value="VWF_A"/>
</dbReference>
<dbReference type="PANTHER" id="PTHR32097">
    <property type="entry name" value="CAMP-BINDING PROTEIN 1-RELATED"/>
    <property type="match status" value="1"/>
</dbReference>
<dbReference type="PANTHER" id="PTHR32097:SF3">
    <property type="entry name" value="TELLURITE RESISTANCE PROTEIN"/>
    <property type="match status" value="1"/>
</dbReference>
<dbReference type="Pfam" id="PF02342">
    <property type="entry name" value="TerD"/>
    <property type="match status" value="1"/>
</dbReference>
<accession>L0A0F2</accession>
<dbReference type="InterPro" id="IPR003325">
    <property type="entry name" value="TerD"/>
</dbReference>
<evidence type="ECO:0000313" key="3">
    <source>
        <dbReference type="Proteomes" id="UP000010467"/>
    </source>
</evidence>
<organism evidence="2 3">
    <name type="scientific">Deinococcus peraridilitoris (strain DSM 19664 / LMG 22246 / CIP 109416 / KR-200)</name>
    <dbReference type="NCBI Taxonomy" id="937777"/>
    <lineage>
        <taxon>Bacteria</taxon>
        <taxon>Thermotogati</taxon>
        <taxon>Deinococcota</taxon>
        <taxon>Deinococci</taxon>
        <taxon>Deinococcales</taxon>
        <taxon>Deinococcaceae</taxon>
        <taxon>Deinococcus</taxon>
    </lineage>
</organism>
<gene>
    <name evidence="2" type="ordered locus">Deipe_1397</name>
</gene>
<dbReference type="Proteomes" id="UP000010467">
    <property type="component" value="Chromosome"/>
</dbReference>
<dbReference type="eggNOG" id="COG2310">
    <property type="taxonomic scope" value="Bacteria"/>
</dbReference>
<dbReference type="SUPFAM" id="SSF53300">
    <property type="entry name" value="vWA-like"/>
    <property type="match status" value="1"/>
</dbReference>
<evidence type="ECO:0000313" key="2">
    <source>
        <dbReference type="EMBL" id="AFZ66939.1"/>
    </source>
</evidence>
<proteinExistence type="predicted"/>
<evidence type="ECO:0000259" key="1">
    <source>
        <dbReference type="PROSITE" id="PS50234"/>
    </source>
</evidence>
<dbReference type="CDD" id="cd06974">
    <property type="entry name" value="TerD_like"/>
    <property type="match status" value="1"/>
</dbReference>
<name>L0A0F2_DEIPD</name>
<dbReference type="EMBL" id="CP003382">
    <property type="protein sequence ID" value="AFZ66939.1"/>
    <property type="molecule type" value="Genomic_DNA"/>
</dbReference>
<dbReference type="HOGENOM" id="CLU_030559_0_0_0"/>